<comment type="caution">
    <text evidence="1">The sequence shown here is derived from an EMBL/GenBank/DDBJ whole genome shotgun (WGS) entry which is preliminary data.</text>
</comment>
<dbReference type="Proteomes" id="UP001056778">
    <property type="component" value="Chromosome 5"/>
</dbReference>
<accession>A0ACB9T2P6</accession>
<reference evidence="1" key="1">
    <citation type="submission" date="2022-04" db="EMBL/GenBank/DDBJ databases">
        <title>Chromosome-scale genome assembly of Holotrichia oblita Faldermann.</title>
        <authorList>
            <person name="Rongchong L."/>
        </authorList>
    </citation>
    <scope>NUCLEOTIDE SEQUENCE</scope>
    <source>
        <strain evidence="1">81SQS9</strain>
    </source>
</reference>
<keyword evidence="1" id="KW-0689">Ribosomal protein</keyword>
<evidence type="ECO:0000313" key="2">
    <source>
        <dbReference type="Proteomes" id="UP001056778"/>
    </source>
</evidence>
<gene>
    <name evidence="1" type="ORF">MML48_5g00007089</name>
</gene>
<name>A0ACB9T2P6_HOLOL</name>
<evidence type="ECO:0000313" key="1">
    <source>
        <dbReference type="EMBL" id="KAI4461081.1"/>
    </source>
</evidence>
<proteinExistence type="predicted"/>
<dbReference type="EMBL" id="CM043019">
    <property type="protein sequence ID" value="KAI4461081.1"/>
    <property type="molecule type" value="Genomic_DNA"/>
</dbReference>
<protein>
    <submittedName>
        <fullName evidence="1">50s ribosomal protein l4</fullName>
    </submittedName>
</protein>
<keyword evidence="1" id="KW-0687">Ribonucleoprotein</keyword>
<organism evidence="1 2">
    <name type="scientific">Holotrichia oblita</name>
    <name type="common">Chafer beetle</name>
    <dbReference type="NCBI Taxonomy" id="644536"/>
    <lineage>
        <taxon>Eukaryota</taxon>
        <taxon>Metazoa</taxon>
        <taxon>Ecdysozoa</taxon>
        <taxon>Arthropoda</taxon>
        <taxon>Hexapoda</taxon>
        <taxon>Insecta</taxon>
        <taxon>Pterygota</taxon>
        <taxon>Neoptera</taxon>
        <taxon>Endopterygota</taxon>
        <taxon>Coleoptera</taxon>
        <taxon>Polyphaga</taxon>
        <taxon>Scarabaeiformia</taxon>
        <taxon>Scarabaeidae</taxon>
        <taxon>Melolonthinae</taxon>
        <taxon>Holotrichia</taxon>
    </lineage>
</organism>
<sequence>MLKNIFTTLRNCQCLSKSYSTLNPLEPRKLLFPPKYLKPRQAWVENLDTIDEKKLGLIDLHPEVFADSPRIDVIHQNVRWQRMYGNVCYAHTKVRSEVRGGGKKPFPQKGLGRSRHGSIRSPLWKGGGVIHGPRSPTPHFYMLPFYTRVMGLTSTLSIKLAQDDLHVVNNLDLPSDDPKFIEELVKSRNWGPSVLFVDISDIMPRNITAASDTIKHFNLMPVYGLNVYSMLKHDTLILTARAVDLIEEKLLTHLHRNNPLDVSSKFKVNHT</sequence>
<keyword evidence="2" id="KW-1185">Reference proteome</keyword>